<comment type="caution">
    <text evidence="2">The sequence shown here is derived from an EMBL/GenBank/DDBJ whole genome shotgun (WGS) entry which is preliminary data.</text>
</comment>
<name>A0A5J4UK62_9EUKA</name>
<protein>
    <submittedName>
        <fullName evidence="2">Uncharacterized protein</fullName>
    </submittedName>
</protein>
<evidence type="ECO:0000313" key="2">
    <source>
        <dbReference type="EMBL" id="KAA6370450.1"/>
    </source>
</evidence>
<dbReference type="EMBL" id="SNRW01015372">
    <property type="protein sequence ID" value="KAA6370450.1"/>
    <property type="molecule type" value="Genomic_DNA"/>
</dbReference>
<evidence type="ECO:0000256" key="1">
    <source>
        <dbReference type="SAM" id="Coils"/>
    </source>
</evidence>
<reference evidence="2 3" key="1">
    <citation type="submission" date="2019-03" db="EMBL/GenBank/DDBJ databases">
        <title>Single cell metagenomics reveals metabolic interactions within the superorganism composed of flagellate Streblomastix strix and complex community of Bacteroidetes bacteria on its surface.</title>
        <authorList>
            <person name="Treitli S.C."/>
            <person name="Kolisko M."/>
            <person name="Husnik F."/>
            <person name="Keeling P."/>
            <person name="Hampl V."/>
        </authorList>
    </citation>
    <scope>NUCLEOTIDE SEQUENCE [LARGE SCALE GENOMIC DNA]</scope>
    <source>
        <strain evidence="2">ST1C</strain>
    </source>
</reference>
<gene>
    <name evidence="2" type="ORF">EZS28_034024</name>
</gene>
<feature type="coiled-coil region" evidence="1">
    <location>
        <begin position="15"/>
        <end position="42"/>
    </location>
</feature>
<dbReference type="AlphaFoldDB" id="A0A5J4UK62"/>
<keyword evidence="1" id="KW-0175">Coiled coil</keyword>
<proteinExistence type="predicted"/>
<organism evidence="2 3">
    <name type="scientific">Streblomastix strix</name>
    <dbReference type="NCBI Taxonomy" id="222440"/>
    <lineage>
        <taxon>Eukaryota</taxon>
        <taxon>Metamonada</taxon>
        <taxon>Preaxostyla</taxon>
        <taxon>Oxymonadida</taxon>
        <taxon>Streblomastigidae</taxon>
        <taxon>Streblomastix</taxon>
    </lineage>
</organism>
<evidence type="ECO:0000313" key="3">
    <source>
        <dbReference type="Proteomes" id="UP000324800"/>
    </source>
</evidence>
<sequence length="308" mass="36086">KVDSKKELISESHSLKQFELQLSETERKLIESEERLRIAESSKGEEERKWIQAELGKCNSEDKAGISEQRMNDSEEQIVLIESKMKDEEQKRIKTEERQNEQKLNLNRSVLKLRYDVQEIEDILLGINGGFKTNEINNAEWIPMNIDLVVEEKYEDENIEENRQKKVKICQKIIAYFIGKKNIIDSRKQVIETGTVDALLRLLSTQPLERISLSHIYSFFIFTNSSSDEIGEMLYNRNSYISLIHLFDLQDFFIINRAAISMFNLLNNGARTRPSTTQHPHYQNMIAFDGIQKLFILFKKYANKDIKI</sequence>
<feature type="coiled-coil region" evidence="1">
    <location>
        <begin position="71"/>
        <end position="106"/>
    </location>
</feature>
<accession>A0A5J4UK62</accession>
<dbReference type="Proteomes" id="UP000324800">
    <property type="component" value="Unassembled WGS sequence"/>
</dbReference>
<feature type="non-terminal residue" evidence="2">
    <location>
        <position position="1"/>
    </location>
</feature>